<keyword evidence="9" id="KW-0846">Cobalamin</keyword>
<dbReference type="Proteomes" id="UP000267342">
    <property type="component" value="Chromosome"/>
</dbReference>
<comment type="cofactor">
    <cofactor evidence="9">
        <name>[4Fe-4S] cluster</name>
        <dbReference type="ChEBI" id="CHEBI:49883"/>
    </cofactor>
    <text evidence="9">Binds 2 [4Fe-4S] clusters per monomer.</text>
</comment>
<dbReference type="UniPathway" id="UPA00392"/>
<comment type="subunit">
    <text evidence="9">Monomer.</text>
</comment>
<comment type="caution">
    <text evidence="9">Lacks conserved residue(s) required for the propagation of feature annotation.</text>
</comment>
<feature type="binding site" evidence="9">
    <location>
        <position position="67"/>
    </location>
    <ligand>
        <name>cob(II)alamin</name>
        <dbReference type="ChEBI" id="CHEBI:16304"/>
    </ligand>
</feature>
<dbReference type="OrthoDB" id="9784571at2"/>
<feature type="binding site" evidence="9">
    <location>
        <position position="162"/>
    </location>
    <ligand>
        <name>cob(II)alamin</name>
        <dbReference type="ChEBI" id="CHEBI:16304"/>
    </ligand>
</feature>
<dbReference type="EMBL" id="AP018933">
    <property type="protein sequence ID" value="BBG30616.1"/>
    <property type="molecule type" value="Genomic_DNA"/>
</dbReference>
<feature type="binding site" evidence="9">
    <location>
        <position position="259"/>
    </location>
    <ligand>
        <name>[4Fe-4S] cluster</name>
        <dbReference type="ChEBI" id="CHEBI:49883"/>
        <label>1</label>
    </ligand>
</feature>
<keyword evidence="12" id="KW-1185">Reference proteome</keyword>
<feature type="binding site" evidence="9">
    <location>
        <position position="165"/>
    </location>
    <ligand>
        <name>cob(II)alamin</name>
        <dbReference type="ChEBI" id="CHEBI:16304"/>
    </ligand>
</feature>
<keyword evidence="9" id="KW-0170">Cobalt</keyword>
<evidence type="ECO:0000259" key="10">
    <source>
        <dbReference type="PROSITE" id="PS51379"/>
    </source>
</evidence>
<evidence type="ECO:0000313" key="12">
    <source>
        <dbReference type="Proteomes" id="UP000267342"/>
    </source>
</evidence>
<keyword evidence="6 9" id="KW-0560">Oxidoreductase</keyword>
<dbReference type="HAMAP" id="MF_00916">
    <property type="entry name" value="QueG"/>
    <property type="match status" value="1"/>
</dbReference>
<keyword evidence="4 9" id="KW-0479">Metal-binding</keyword>
<evidence type="ECO:0000256" key="2">
    <source>
        <dbReference type="ARBA" id="ARBA00022490"/>
    </source>
</evidence>
<comment type="cofactor">
    <cofactor evidence="9">
        <name>cob(II)alamin</name>
        <dbReference type="ChEBI" id="CHEBI:16304"/>
    </cofactor>
</comment>
<comment type="function">
    <text evidence="9">Catalyzes the conversion of epoxyqueuosine (oQ) to queuosine (Q), which is a hypermodified base found in the wobble positions of tRNA(Asp), tRNA(Asn), tRNA(His) and tRNA(Tyr).</text>
</comment>
<evidence type="ECO:0000256" key="3">
    <source>
        <dbReference type="ARBA" id="ARBA00022694"/>
    </source>
</evidence>
<comment type="pathway">
    <text evidence="9">tRNA modification; tRNA-queuosine biosynthesis.</text>
</comment>
<evidence type="ECO:0000256" key="4">
    <source>
        <dbReference type="ARBA" id="ARBA00022723"/>
    </source>
</evidence>
<evidence type="ECO:0000256" key="1">
    <source>
        <dbReference type="ARBA" id="ARBA00022485"/>
    </source>
</evidence>
<keyword evidence="2 9" id="KW-0963">Cytoplasm</keyword>
<dbReference type="PROSITE" id="PS51379">
    <property type="entry name" value="4FE4S_FER_2"/>
    <property type="match status" value="1"/>
</dbReference>
<dbReference type="PANTHER" id="PTHR30002:SF4">
    <property type="entry name" value="EPOXYQUEUOSINE REDUCTASE"/>
    <property type="match status" value="1"/>
</dbReference>
<feature type="active site" description="Proton donor" evidence="9">
    <location>
        <position position="144"/>
    </location>
</feature>
<feature type="binding site" evidence="9">
    <location>
        <position position="168"/>
    </location>
    <ligand>
        <name>cob(II)alamin</name>
        <dbReference type="ChEBI" id="CHEBI:16304"/>
    </ligand>
</feature>
<dbReference type="InterPro" id="IPR013542">
    <property type="entry name" value="QueG_DUF1730"/>
</dbReference>
<dbReference type="RefSeq" id="WP_027704927.1">
    <property type="nucleotide sequence ID" value="NZ_AP018933.1"/>
</dbReference>
<evidence type="ECO:0000256" key="8">
    <source>
        <dbReference type="ARBA" id="ARBA00023014"/>
    </source>
</evidence>
<dbReference type="PANTHER" id="PTHR30002">
    <property type="entry name" value="EPOXYQUEUOSINE REDUCTASE"/>
    <property type="match status" value="1"/>
</dbReference>
<dbReference type="Gene3D" id="3.30.70.20">
    <property type="match status" value="1"/>
</dbReference>
<gene>
    <name evidence="9" type="primary">queG</name>
    <name evidence="11" type="ORF">ZBT109_1870</name>
</gene>
<evidence type="ECO:0000256" key="9">
    <source>
        <dbReference type="HAMAP-Rule" id="MF_00916"/>
    </source>
</evidence>
<dbReference type="GO" id="GO:0005737">
    <property type="term" value="C:cytoplasm"/>
    <property type="evidence" value="ECO:0007669"/>
    <property type="project" value="UniProtKB-SubCell"/>
</dbReference>
<feature type="binding site" evidence="9">
    <location>
        <position position="202"/>
    </location>
    <ligand>
        <name>[4Fe-4S] cluster</name>
        <dbReference type="ChEBI" id="CHEBI:49883"/>
        <label>1</label>
    </ligand>
</feature>
<keyword evidence="7 9" id="KW-0408">Iron</keyword>
<evidence type="ECO:0000256" key="5">
    <source>
        <dbReference type="ARBA" id="ARBA00022785"/>
    </source>
</evidence>
<feature type="binding site" evidence="9">
    <location>
        <begin position="252"/>
        <end position="253"/>
    </location>
    <ligand>
        <name>cob(II)alamin</name>
        <dbReference type="ChEBI" id="CHEBI:16304"/>
    </ligand>
</feature>
<feature type="binding site" evidence="9">
    <location>
        <position position="199"/>
    </location>
    <ligand>
        <name>[4Fe-4S] cluster</name>
        <dbReference type="ChEBI" id="CHEBI:49883"/>
        <label>1</label>
    </ligand>
</feature>
<dbReference type="InterPro" id="IPR004453">
    <property type="entry name" value="QueG"/>
</dbReference>
<feature type="binding site" evidence="9">
    <location>
        <position position="205"/>
    </location>
    <ligand>
        <name>[4Fe-4S] cluster</name>
        <dbReference type="ChEBI" id="CHEBI:49883"/>
        <label>1</label>
    </ligand>
</feature>
<dbReference type="KEGG" id="zpl:ZBT109_1870"/>
<dbReference type="EC" id="1.17.99.6" evidence="9"/>
<dbReference type="InterPro" id="IPR017900">
    <property type="entry name" value="4Fe4S_Fe_S_CS"/>
</dbReference>
<dbReference type="GO" id="GO:0052693">
    <property type="term" value="F:epoxyqueuosine reductase activity"/>
    <property type="evidence" value="ECO:0007669"/>
    <property type="project" value="UniProtKB-UniRule"/>
</dbReference>
<keyword evidence="8 9" id="KW-0411">Iron-sulfur</keyword>
<evidence type="ECO:0000313" key="11">
    <source>
        <dbReference type="EMBL" id="BBG30616.1"/>
    </source>
</evidence>
<dbReference type="InterPro" id="IPR017896">
    <property type="entry name" value="4Fe4S_Fe-S-bd"/>
</dbReference>
<comment type="subcellular location">
    <subcellularLocation>
        <location evidence="9">Cytoplasm</location>
    </subcellularLocation>
</comment>
<protein>
    <recommendedName>
        <fullName evidence="9">Epoxyqueuosine reductase</fullName>
        <ecNumber evidence="9">1.17.99.6</ecNumber>
    </recommendedName>
    <alternativeName>
        <fullName evidence="9">Queuosine biosynthesis protein QueG</fullName>
    </alternativeName>
</protein>
<evidence type="ECO:0000256" key="7">
    <source>
        <dbReference type="ARBA" id="ARBA00023004"/>
    </source>
</evidence>
<dbReference type="NCBIfam" id="TIGR00276">
    <property type="entry name" value="tRNA epoxyqueuosine(34) reductase QueG"/>
    <property type="match status" value="1"/>
</dbReference>
<dbReference type="GO" id="GO:0051539">
    <property type="term" value="F:4 iron, 4 sulfur cluster binding"/>
    <property type="evidence" value="ECO:0007669"/>
    <property type="project" value="UniProtKB-KW"/>
</dbReference>
<feature type="binding site" evidence="9">
    <location>
        <position position="255"/>
    </location>
    <ligand>
        <name>[4Fe-4S] cluster</name>
        <dbReference type="ChEBI" id="CHEBI:49883"/>
        <label>2</label>
    </ligand>
</feature>
<keyword evidence="3 9" id="KW-0819">tRNA processing</keyword>
<dbReference type="SUPFAM" id="SSF54862">
    <property type="entry name" value="4Fe-4S ferredoxins"/>
    <property type="match status" value="1"/>
</dbReference>
<feature type="binding site" evidence="9">
    <location>
        <position position="179"/>
    </location>
    <ligand>
        <name>cob(II)alamin</name>
        <dbReference type="ChEBI" id="CHEBI:16304"/>
    </ligand>
</feature>
<accession>A0A348HG64</accession>
<dbReference type="PROSITE" id="PS00198">
    <property type="entry name" value="4FE4S_FER_1"/>
    <property type="match status" value="1"/>
</dbReference>
<keyword evidence="5 9" id="KW-0671">Queuosine biosynthesis</keyword>
<evidence type="ECO:0000256" key="6">
    <source>
        <dbReference type="ARBA" id="ARBA00023002"/>
    </source>
</evidence>
<dbReference type="Pfam" id="PF08331">
    <property type="entry name" value="QueG_DUF1730"/>
    <property type="match status" value="1"/>
</dbReference>
<sequence>MSTPPSPDTPDMAALAEQIKLWGRELGFQQVGITDVDLGEHAERHRRWLAAGYHGEMDYMARHGELRTRPELLVEGTQRIIVVRMNYLPPEVETTKVLSQPSKAYISRYALGRDYHKVIRKRLSTLAKQIEKAVGPFGHRAFVDSAPVLERGLAQKAGLGWTGKNSLILHPKAGSLFFLGELFTDLPLPIDKPYDKIHCGKCQRCRDMCPTQAIVDDQVVDARRCISYLTIELNGPIPEELRSMMGNRVYGCDDCQLVCPFTRFAKASQEDDFAPRHDLDRTDLLTLFNWSEDDFLDRTAGSPIRRIGYEKWLRNMAVGLGNAPYSAEVVAALEARLDYPSALVQEHVRWALDQQQHRQSALITVSPAD</sequence>
<comment type="similarity">
    <text evidence="9">Belongs to the QueG family.</text>
</comment>
<dbReference type="Pfam" id="PF13484">
    <property type="entry name" value="Fer4_16"/>
    <property type="match status" value="1"/>
</dbReference>
<feature type="binding site" evidence="9">
    <location>
        <position position="225"/>
    </location>
    <ligand>
        <name>[4Fe-4S] cluster</name>
        <dbReference type="ChEBI" id="CHEBI:49883"/>
        <label>2</label>
    </ligand>
</feature>
<feature type="domain" description="4Fe-4S ferredoxin-type" evidence="10">
    <location>
        <begin position="186"/>
        <end position="219"/>
    </location>
</feature>
<dbReference type="AlphaFoldDB" id="A0A348HG64"/>
<keyword evidence="1 9" id="KW-0004">4Fe-4S</keyword>
<reference evidence="11 12" key="1">
    <citation type="submission" date="2018-09" db="EMBL/GenBank/DDBJ databases">
        <title>Zymobacter palmae IAM14233 (=T109) whole genome analysis.</title>
        <authorList>
            <person name="Yanase H."/>
        </authorList>
    </citation>
    <scope>NUCLEOTIDE SEQUENCE [LARGE SCALE GENOMIC DNA]</scope>
    <source>
        <strain evidence="11 12">IAM14233</strain>
    </source>
</reference>
<name>A0A348HG64_9GAMM</name>
<dbReference type="GO" id="GO:0008616">
    <property type="term" value="P:tRNA queuosine(34) biosynthetic process"/>
    <property type="evidence" value="ECO:0007669"/>
    <property type="project" value="UniProtKB-UniRule"/>
</dbReference>
<feature type="binding site" evidence="9">
    <location>
        <position position="144"/>
    </location>
    <ligand>
        <name>cob(II)alamin</name>
        <dbReference type="ChEBI" id="CHEBI:16304"/>
    </ligand>
</feature>
<feature type="binding site" evidence="9">
    <location>
        <position position="227"/>
    </location>
    <ligand>
        <name>cob(II)alamin</name>
        <dbReference type="ChEBI" id="CHEBI:16304"/>
    </ligand>
</feature>
<dbReference type="STRING" id="1123510.GCA_000620025_01629"/>
<organism evidence="11 12">
    <name type="scientific">Zymobacter palmae</name>
    <dbReference type="NCBI Taxonomy" id="33074"/>
    <lineage>
        <taxon>Bacteria</taxon>
        <taxon>Pseudomonadati</taxon>
        <taxon>Pseudomonadota</taxon>
        <taxon>Gammaproteobacteria</taxon>
        <taxon>Oceanospirillales</taxon>
        <taxon>Halomonadaceae</taxon>
        <taxon>Zymobacter group</taxon>
        <taxon>Zymobacter</taxon>
    </lineage>
</organism>
<proteinExistence type="inferred from homology"/>
<comment type="catalytic activity">
    <reaction evidence="9">
        <text>epoxyqueuosine(34) in tRNA + AH2 = queuosine(34) in tRNA + A + H2O</text>
        <dbReference type="Rhea" id="RHEA:32159"/>
        <dbReference type="Rhea" id="RHEA-COMP:18571"/>
        <dbReference type="Rhea" id="RHEA-COMP:18582"/>
        <dbReference type="ChEBI" id="CHEBI:13193"/>
        <dbReference type="ChEBI" id="CHEBI:15377"/>
        <dbReference type="ChEBI" id="CHEBI:17499"/>
        <dbReference type="ChEBI" id="CHEBI:194431"/>
        <dbReference type="ChEBI" id="CHEBI:194443"/>
        <dbReference type="EC" id="1.17.99.6"/>
    </reaction>
</comment>
<dbReference type="GO" id="GO:0046872">
    <property type="term" value="F:metal ion binding"/>
    <property type="evidence" value="ECO:0007669"/>
    <property type="project" value="UniProtKB-KW"/>
</dbReference>
<feature type="binding site" evidence="9">
    <location>
        <position position="252"/>
    </location>
    <ligand>
        <name>[4Fe-4S] cluster</name>
        <dbReference type="ChEBI" id="CHEBI:49883"/>
        <label>2</label>
    </ligand>
</feature>
<dbReference type="GO" id="GO:0031419">
    <property type="term" value="F:cobalamin binding"/>
    <property type="evidence" value="ECO:0007669"/>
    <property type="project" value="UniProtKB-KW"/>
</dbReference>
<feature type="binding site" evidence="9">
    <location>
        <position position="209"/>
    </location>
    <ligand>
        <name>[4Fe-4S] cluster</name>
        <dbReference type="ChEBI" id="CHEBI:49883"/>
        <label>2</label>
    </ligand>
</feature>